<accession>A0A2W5BUU8</accession>
<evidence type="ECO:0000313" key="8">
    <source>
        <dbReference type="Proteomes" id="UP000249557"/>
    </source>
</evidence>
<keyword evidence="5 6" id="KW-0472">Membrane</keyword>
<dbReference type="PANTHER" id="PTHR43461:SF1">
    <property type="entry name" value="TRANSMEMBRANE PROTEIN 256"/>
    <property type="match status" value="1"/>
</dbReference>
<evidence type="ECO:0000256" key="1">
    <source>
        <dbReference type="ARBA" id="ARBA00004141"/>
    </source>
</evidence>
<comment type="caution">
    <text evidence="7">The sequence shown here is derived from an EMBL/GenBank/DDBJ whole genome shotgun (WGS) entry which is preliminary data.</text>
</comment>
<comment type="similarity">
    <text evidence="2">Belongs to the UPF0382 family.</text>
</comment>
<keyword evidence="3 6" id="KW-0812">Transmembrane</keyword>
<dbReference type="EMBL" id="QFNK01000085">
    <property type="protein sequence ID" value="PZO86895.1"/>
    <property type="molecule type" value="Genomic_DNA"/>
</dbReference>
<dbReference type="Pfam" id="PF04241">
    <property type="entry name" value="DUF423"/>
    <property type="match status" value="1"/>
</dbReference>
<evidence type="ECO:0000256" key="3">
    <source>
        <dbReference type="ARBA" id="ARBA00022692"/>
    </source>
</evidence>
<reference evidence="7 8" key="1">
    <citation type="submission" date="2017-08" db="EMBL/GenBank/DDBJ databases">
        <title>Infants hospitalized years apart are colonized by the same room-sourced microbial strains.</title>
        <authorList>
            <person name="Brooks B."/>
            <person name="Olm M.R."/>
            <person name="Firek B.A."/>
            <person name="Baker R."/>
            <person name="Thomas B.C."/>
            <person name="Morowitz M.J."/>
            <person name="Banfield J.F."/>
        </authorList>
    </citation>
    <scope>NUCLEOTIDE SEQUENCE [LARGE SCALE GENOMIC DNA]</scope>
    <source>
        <strain evidence="7">S2_018_000_R2_104</strain>
    </source>
</reference>
<dbReference type="GO" id="GO:0016020">
    <property type="term" value="C:membrane"/>
    <property type="evidence" value="ECO:0007669"/>
    <property type="project" value="UniProtKB-SubCell"/>
</dbReference>
<dbReference type="AlphaFoldDB" id="A0A2W5BUU8"/>
<evidence type="ECO:0000256" key="5">
    <source>
        <dbReference type="ARBA" id="ARBA00023136"/>
    </source>
</evidence>
<dbReference type="Proteomes" id="UP000249557">
    <property type="component" value="Unassembled WGS sequence"/>
</dbReference>
<sequence>MSMRITNFIAALYGFYGVTAGAVGAHVIKNMHSADMVKTAALYALIHAVVLIAYNGGGKFGMMIRWLFVAGVFLFSGAITAKYMLDLSWAGHAAPVGGILLMAGWALMALNAFRRA</sequence>
<feature type="transmembrane region" description="Helical" evidence="6">
    <location>
        <begin position="91"/>
        <end position="113"/>
    </location>
</feature>
<dbReference type="InterPro" id="IPR006696">
    <property type="entry name" value="DUF423"/>
</dbReference>
<name>A0A2W5BUU8_9BACT</name>
<keyword evidence="4 6" id="KW-1133">Transmembrane helix</keyword>
<dbReference type="PANTHER" id="PTHR43461">
    <property type="entry name" value="TRANSMEMBRANE PROTEIN 256"/>
    <property type="match status" value="1"/>
</dbReference>
<evidence type="ECO:0000256" key="4">
    <source>
        <dbReference type="ARBA" id="ARBA00022989"/>
    </source>
</evidence>
<evidence type="ECO:0000256" key="2">
    <source>
        <dbReference type="ARBA" id="ARBA00009694"/>
    </source>
</evidence>
<evidence type="ECO:0000313" key="7">
    <source>
        <dbReference type="EMBL" id="PZO86895.1"/>
    </source>
</evidence>
<feature type="transmembrane region" description="Helical" evidence="6">
    <location>
        <begin position="40"/>
        <end position="57"/>
    </location>
</feature>
<comment type="subcellular location">
    <subcellularLocation>
        <location evidence="1">Membrane</location>
        <topology evidence="1">Multi-pass membrane protein</topology>
    </subcellularLocation>
</comment>
<protein>
    <submittedName>
        <fullName evidence="7">DUF423 domain-containing protein</fullName>
    </submittedName>
</protein>
<evidence type="ECO:0000256" key="6">
    <source>
        <dbReference type="SAM" id="Phobius"/>
    </source>
</evidence>
<gene>
    <name evidence="7" type="ORF">DI626_05305</name>
</gene>
<proteinExistence type="inferred from homology"/>
<organism evidence="7 8">
    <name type="scientific">Micavibrio aeruginosavorus</name>
    <dbReference type="NCBI Taxonomy" id="349221"/>
    <lineage>
        <taxon>Bacteria</taxon>
        <taxon>Pseudomonadati</taxon>
        <taxon>Bdellovibrionota</taxon>
        <taxon>Bdellovibrionia</taxon>
        <taxon>Bdellovibrionales</taxon>
        <taxon>Pseudobdellovibrionaceae</taxon>
        <taxon>Micavibrio</taxon>
    </lineage>
</organism>
<feature type="transmembrane region" description="Helical" evidence="6">
    <location>
        <begin position="64"/>
        <end position="85"/>
    </location>
</feature>